<comment type="caution">
    <text evidence="7">The sequence shown here is derived from an EMBL/GenBank/DDBJ whole genome shotgun (WGS) entry which is preliminary data.</text>
</comment>
<feature type="non-terminal residue" evidence="7">
    <location>
        <position position="269"/>
    </location>
</feature>
<evidence type="ECO:0000256" key="1">
    <source>
        <dbReference type="ARBA" id="ARBA00011900"/>
    </source>
</evidence>
<dbReference type="SUPFAM" id="SSF53335">
    <property type="entry name" value="S-adenosyl-L-methionine-dependent methyltransferases"/>
    <property type="match status" value="1"/>
</dbReference>
<sequence length="269" mass="32453">WQIFRKEILNKLRDFLQKAIQTFDVNKELFAKEEEKGIWLIDVFENKYDVIITNPPYLGSNKLTAKLKKIFKSLYPLSYRDLYTMFIEKIIQFLKSDGYTAIITMQNFMFINVYEKFRFYLLNTIYIKKLIHIGVNAFLEMGDHVPAIMFIFSKKLNNNLEDFLGIFFNLQDLQERKQKIDNLINPKYRSIVNQEDFRYIKGYPFVHWISEDIRNIFRNNPTIEEIAPAKAGLQTSDNERFLRFWWEVNREQIALYEINERKNGIFMLK</sequence>
<dbReference type="EC" id="2.1.1.72" evidence="1"/>
<dbReference type="InterPro" id="IPR029063">
    <property type="entry name" value="SAM-dependent_MTases_sf"/>
</dbReference>
<comment type="catalytic activity">
    <reaction evidence="5">
        <text>a 2'-deoxyadenosine in DNA + S-adenosyl-L-methionine = an N(6)-methyl-2'-deoxyadenosine in DNA + S-adenosyl-L-homocysteine + H(+)</text>
        <dbReference type="Rhea" id="RHEA:15197"/>
        <dbReference type="Rhea" id="RHEA-COMP:12418"/>
        <dbReference type="Rhea" id="RHEA-COMP:12419"/>
        <dbReference type="ChEBI" id="CHEBI:15378"/>
        <dbReference type="ChEBI" id="CHEBI:57856"/>
        <dbReference type="ChEBI" id="CHEBI:59789"/>
        <dbReference type="ChEBI" id="CHEBI:90615"/>
        <dbReference type="ChEBI" id="CHEBI:90616"/>
        <dbReference type="EC" id="2.1.1.72"/>
    </reaction>
</comment>
<evidence type="ECO:0000313" key="7">
    <source>
        <dbReference type="EMBL" id="GAG98997.1"/>
    </source>
</evidence>
<dbReference type="GO" id="GO:0032259">
    <property type="term" value="P:methylation"/>
    <property type="evidence" value="ECO:0007669"/>
    <property type="project" value="UniProtKB-KW"/>
</dbReference>
<evidence type="ECO:0000256" key="5">
    <source>
        <dbReference type="ARBA" id="ARBA00047942"/>
    </source>
</evidence>
<dbReference type="EMBL" id="BART01029253">
    <property type="protein sequence ID" value="GAG98997.1"/>
    <property type="molecule type" value="Genomic_DNA"/>
</dbReference>
<dbReference type="Pfam" id="PF07669">
    <property type="entry name" value="Eco57I"/>
    <property type="match status" value="1"/>
</dbReference>
<evidence type="ECO:0000256" key="2">
    <source>
        <dbReference type="ARBA" id="ARBA00022603"/>
    </source>
</evidence>
<feature type="non-terminal residue" evidence="7">
    <location>
        <position position="1"/>
    </location>
</feature>
<dbReference type="InterPro" id="IPR050953">
    <property type="entry name" value="N4_N6_ade-DNA_methylase"/>
</dbReference>
<dbReference type="GO" id="GO:0006304">
    <property type="term" value="P:DNA modification"/>
    <property type="evidence" value="ECO:0007669"/>
    <property type="project" value="InterPro"/>
</dbReference>
<evidence type="ECO:0000256" key="3">
    <source>
        <dbReference type="ARBA" id="ARBA00022679"/>
    </source>
</evidence>
<dbReference type="InterPro" id="IPR011639">
    <property type="entry name" value="MethylTrfase_TaqI-like_dom"/>
</dbReference>
<dbReference type="GO" id="GO:0003676">
    <property type="term" value="F:nucleic acid binding"/>
    <property type="evidence" value="ECO:0007669"/>
    <property type="project" value="InterPro"/>
</dbReference>
<evidence type="ECO:0000259" key="6">
    <source>
        <dbReference type="Pfam" id="PF07669"/>
    </source>
</evidence>
<dbReference type="PANTHER" id="PTHR33841">
    <property type="entry name" value="DNA METHYLTRANSFERASE YEEA-RELATED"/>
    <property type="match status" value="1"/>
</dbReference>
<dbReference type="Gene3D" id="3.40.50.150">
    <property type="entry name" value="Vaccinia Virus protein VP39"/>
    <property type="match status" value="1"/>
</dbReference>
<feature type="domain" description="Type II methyltransferase M.TaqI-like" evidence="6">
    <location>
        <begin position="14"/>
        <end position="135"/>
    </location>
</feature>
<gene>
    <name evidence="7" type="ORF">S01H4_51382</name>
</gene>
<organism evidence="7">
    <name type="scientific">marine sediment metagenome</name>
    <dbReference type="NCBI Taxonomy" id="412755"/>
    <lineage>
        <taxon>unclassified sequences</taxon>
        <taxon>metagenomes</taxon>
        <taxon>ecological metagenomes</taxon>
    </lineage>
</organism>
<protein>
    <recommendedName>
        <fullName evidence="1">site-specific DNA-methyltransferase (adenine-specific)</fullName>
        <ecNumber evidence="1">2.1.1.72</ecNumber>
    </recommendedName>
</protein>
<dbReference type="PANTHER" id="PTHR33841:SF1">
    <property type="entry name" value="DNA METHYLTRANSFERASE A"/>
    <property type="match status" value="1"/>
</dbReference>
<dbReference type="PROSITE" id="PS00092">
    <property type="entry name" value="N6_MTASE"/>
    <property type="match status" value="1"/>
</dbReference>
<name>X1D1N5_9ZZZZ</name>
<proteinExistence type="predicted"/>
<dbReference type="AlphaFoldDB" id="X1D1N5"/>
<reference evidence="7" key="1">
    <citation type="journal article" date="2014" name="Front. Microbiol.">
        <title>High frequency of phylogenetically diverse reductive dehalogenase-homologous genes in deep subseafloor sedimentary metagenomes.</title>
        <authorList>
            <person name="Kawai M."/>
            <person name="Futagami T."/>
            <person name="Toyoda A."/>
            <person name="Takaki Y."/>
            <person name="Nishi S."/>
            <person name="Hori S."/>
            <person name="Arai W."/>
            <person name="Tsubouchi T."/>
            <person name="Morono Y."/>
            <person name="Uchiyama I."/>
            <person name="Ito T."/>
            <person name="Fujiyama A."/>
            <person name="Inagaki F."/>
            <person name="Takami H."/>
        </authorList>
    </citation>
    <scope>NUCLEOTIDE SEQUENCE</scope>
    <source>
        <strain evidence="7">Expedition CK06-06</strain>
    </source>
</reference>
<keyword evidence="4" id="KW-0949">S-adenosyl-L-methionine</keyword>
<accession>X1D1N5</accession>
<dbReference type="InterPro" id="IPR002052">
    <property type="entry name" value="DNA_methylase_N6_adenine_CS"/>
</dbReference>
<keyword evidence="2" id="KW-0489">Methyltransferase</keyword>
<evidence type="ECO:0000256" key="4">
    <source>
        <dbReference type="ARBA" id="ARBA00022691"/>
    </source>
</evidence>
<dbReference type="PRINTS" id="PR00507">
    <property type="entry name" value="N12N6MTFRASE"/>
</dbReference>
<dbReference type="GO" id="GO:0009007">
    <property type="term" value="F:site-specific DNA-methyltransferase (adenine-specific) activity"/>
    <property type="evidence" value="ECO:0007669"/>
    <property type="project" value="UniProtKB-EC"/>
</dbReference>
<keyword evidence="3" id="KW-0808">Transferase</keyword>